<sequence>GSGLNQIRKRFRKFSRQIKGSDKRKPVFIKRITTPFFAFYLFSRDLEFLDIYLKKKLKKRVKDHGCTCECTNKPFQQRHIKKMKLVQVGMLQVVTFFVSIRIIDGETRIGIFANRYITKGEHLTYDYHIVFSCDTKKYSTGLFSLVQIKIATVVHHVVGNS</sequence>
<evidence type="ECO:0000313" key="1">
    <source>
        <dbReference type="EMBL" id="KAH0928271.1"/>
    </source>
</evidence>
<keyword evidence="2" id="KW-1185">Reference proteome</keyword>
<dbReference type="SUPFAM" id="SSF82199">
    <property type="entry name" value="SET domain"/>
    <property type="match status" value="1"/>
</dbReference>
<dbReference type="Gene3D" id="2.170.270.10">
    <property type="entry name" value="SET domain"/>
    <property type="match status" value="1"/>
</dbReference>
<name>A0ABQ8DG18_BRANA</name>
<reference evidence="1 2" key="1">
    <citation type="submission" date="2021-05" db="EMBL/GenBank/DDBJ databases">
        <title>Genome Assembly of Synthetic Allotetraploid Brassica napus Reveals Homoeologous Exchanges between Subgenomes.</title>
        <authorList>
            <person name="Davis J.T."/>
        </authorList>
    </citation>
    <scope>NUCLEOTIDE SEQUENCE [LARGE SCALE GENOMIC DNA]</scope>
    <source>
        <strain evidence="2">cv. Da-Ae</strain>
        <tissue evidence="1">Seedling</tissue>
    </source>
</reference>
<protein>
    <submittedName>
        <fullName evidence="1">Uncharacterized protein</fullName>
    </submittedName>
</protein>
<dbReference type="EMBL" id="JAGKQM010000004">
    <property type="protein sequence ID" value="KAH0928271.1"/>
    <property type="molecule type" value="Genomic_DNA"/>
</dbReference>
<dbReference type="Proteomes" id="UP000824890">
    <property type="component" value="Unassembled WGS sequence"/>
</dbReference>
<dbReference type="InterPro" id="IPR046341">
    <property type="entry name" value="SET_dom_sf"/>
</dbReference>
<evidence type="ECO:0000313" key="2">
    <source>
        <dbReference type="Proteomes" id="UP000824890"/>
    </source>
</evidence>
<proteinExistence type="predicted"/>
<accession>A0ABQ8DG18</accession>
<organism evidence="1 2">
    <name type="scientific">Brassica napus</name>
    <name type="common">Rape</name>
    <dbReference type="NCBI Taxonomy" id="3708"/>
    <lineage>
        <taxon>Eukaryota</taxon>
        <taxon>Viridiplantae</taxon>
        <taxon>Streptophyta</taxon>
        <taxon>Embryophyta</taxon>
        <taxon>Tracheophyta</taxon>
        <taxon>Spermatophyta</taxon>
        <taxon>Magnoliopsida</taxon>
        <taxon>eudicotyledons</taxon>
        <taxon>Gunneridae</taxon>
        <taxon>Pentapetalae</taxon>
        <taxon>rosids</taxon>
        <taxon>malvids</taxon>
        <taxon>Brassicales</taxon>
        <taxon>Brassicaceae</taxon>
        <taxon>Brassiceae</taxon>
        <taxon>Brassica</taxon>
    </lineage>
</organism>
<feature type="non-terminal residue" evidence="1">
    <location>
        <position position="1"/>
    </location>
</feature>
<comment type="caution">
    <text evidence="1">The sequence shown here is derived from an EMBL/GenBank/DDBJ whole genome shotgun (WGS) entry which is preliminary data.</text>
</comment>
<gene>
    <name evidence="1" type="ORF">HID58_013998</name>
</gene>